<dbReference type="FunFam" id="3.30.559.10:FF:000020">
    <property type="entry name" value="Enterobactin synthetase component F"/>
    <property type="match status" value="1"/>
</dbReference>
<dbReference type="AlphaFoldDB" id="A0A376UDW8"/>
<dbReference type="GO" id="GO:0016779">
    <property type="term" value="F:nucleotidyltransferase activity"/>
    <property type="evidence" value="ECO:0007669"/>
    <property type="project" value="UniProtKB-KW"/>
</dbReference>
<dbReference type="EC" id="2.7.7.-" evidence="2"/>
<dbReference type="InterPro" id="IPR001242">
    <property type="entry name" value="Condensation_dom"/>
</dbReference>
<protein>
    <submittedName>
        <fullName evidence="2">Enterobactin synthase subunit F</fullName>
        <ecNumber evidence="2">2.7.7.-</ecNumber>
    </submittedName>
</protein>
<dbReference type="Proteomes" id="UP000254079">
    <property type="component" value="Unassembled WGS sequence"/>
</dbReference>
<sequence length="388" mass="43339">MSQHLPLVAAQPGIWMAEKLSDLPSAWSVAHYVELTGDVDAPLLARAVVVGLAQADTLRMRFTEDNGEVWQWVDDALIFELPEIIDLRTNIDPHGTAQALMLADLQQDLRVDSGKPLVFHQLIHVADNRWYWYQRYHHLLVDGFSFPAITRQIANIYCTWLRGEPTPASPFTPFADVVEEYQQYRESEAWQRDAAFWAEQRRQLAAARVTFSGTFTGAQRLGRYSAPETGIYRRGIPPAGYATFRCAAYRFSPCAGSLVAGAIVQSYGLRRRIYLYASTGLGGADGYRTVLNVLPLGIHIAAQETLPELATRLAAQLKKMRRHQRYDAEQIVRDSGRAAGDEPLFGPVLNIKVFDYQLDIPDVQAQTHTLATGPVNDLETGPVPGCTR</sequence>
<evidence type="ECO:0000313" key="3">
    <source>
        <dbReference type="Proteomes" id="UP000254079"/>
    </source>
</evidence>
<dbReference type="GO" id="GO:0044550">
    <property type="term" value="P:secondary metabolite biosynthetic process"/>
    <property type="evidence" value="ECO:0007669"/>
    <property type="project" value="TreeGrafter"/>
</dbReference>
<dbReference type="SUPFAM" id="SSF52777">
    <property type="entry name" value="CoA-dependent acyltransferases"/>
    <property type="match status" value="2"/>
</dbReference>
<dbReference type="PANTHER" id="PTHR45527">
    <property type="entry name" value="NONRIBOSOMAL PEPTIDE SYNTHETASE"/>
    <property type="match status" value="1"/>
</dbReference>
<feature type="domain" description="Condensation" evidence="1">
    <location>
        <begin position="291"/>
        <end position="376"/>
    </location>
</feature>
<accession>A0A376UDW8</accession>
<dbReference type="GO" id="GO:0043041">
    <property type="term" value="P:amino acid activation for nonribosomal peptide biosynthetic process"/>
    <property type="evidence" value="ECO:0007669"/>
    <property type="project" value="TreeGrafter"/>
</dbReference>
<organism evidence="2 3">
    <name type="scientific">Escherichia coli</name>
    <dbReference type="NCBI Taxonomy" id="562"/>
    <lineage>
        <taxon>Bacteria</taxon>
        <taxon>Pseudomonadati</taxon>
        <taxon>Pseudomonadota</taxon>
        <taxon>Gammaproteobacteria</taxon>
        <taxon>Enterobacterales</taxon>
        <taxon>Enterobacteriaceae</taxon>
        <taxon>Escherichia</taxon>
    </lineage>
</organism>
<dbReference type="GO" id="GO:0005737">
    <property type="term" value="C:cytoplasm"/>
    <property type="evidence" value="ECO:0007669"/>
    <property type="project" value="TreeGrafter"/>
</dbReference>
<dbReference type="Gene3D" id="3.30.559.30">
    <property type="entry name" value="Nonribosomal peptide synthetase, condensation domain"/>
    <property type="match status" value="1"/>
</dbReference>
<gene>
    <name evidence="2" type="primary">entF_4</name>
    <name evidence="2" type="ORF">NCTC8622_06848</name>
</gene>
<dbReference type="InterPro" id="IPR023213">
    <property type="entry name" value="CAT-like_dom_sf"/>
</dbReference>
<reference evidence="2 3" key="1">
    <citation type="submission" date="2018-06" db="EMBL/GenBank/DDBJ databases">
        <authorList>
            <consortium name="Pathogen Informatics"/>
            <person name="Doyle S."/>
        </authorList>
    </citation>
    <scope>NUCLEOTIDE SEQUENCE [LARGE SCALE GENOMIC DNA]</scope>
    <source>
        <strain evidence="2 3">NCTC8622</strain>
    </source>
</reference>
<dbReference type="EMBL" id="UGCP01000002">
    <property type="protein sequence ID" value="STI87675.1"/>
    <property type="molecule type" value="Genomic_DNA"/>
</dbReference>
<dbReference type="PANTHER" id="PTHR45527:SF1">
    <property type="entry name" value="FATTY ACID SYNTHASE"/>
    <property type="match status" value="1"/>
</dbReference>
<proteinExistence type="predicted"/>
<evidence type="ECO:0000313" key="2">
    <source>
        <dbReference type="EMBL" id="STI87675.1"/>
    </source>
</evidence>
<keyword evidence="2" id="KW-0808">Transferase</keyword>
<evidence type="ECO:0000259" key="1">
    <source>
        <dbReference type="Pfam" id="PF00668"/>
    </source>
</evidence>
<dbReference type="Pfam" id="PF00668">
    <property type="entry name" value="Condensation"/>
    <property type="match status" value="2"/>
</dbReference>
<keyword evidence="2" id="KW-0548">Nucleotidyltransferase</keyword>
<dbReference type="GO" id="GO:0031177">
    <property type="term" value="F:phosphopantetheine binding"/>
    <property type="evidence" value="ECO:0007669"/>
    <property type="project" value="TreeGrafter"/>
</dbReference>
<name>A0A376UDW8_ECOLX</name>
<dbReference type="Gene3D" id="3.30.559.10">
    <property type="entry name" value="Chloramphenicol acetyltransferase-like domain"/>
    <property type="match status" value="1"/>
</dbReference>
<feature type="domain" description="Condensation" evidence="1">
    <location>
        <begin position="2"/>
        <end position="204"/>
    </location>
</feature>